<evidence type="ECO:0000313" key="3">
    <source>
        <dbReference type="Proteomes" id="UP000624325"/>
    </source>
</evidence>
<comment type="caution">
    <text evidence="2">The sequence shown here is derived from an EMBL/GenBank/DDBJ whole genome shotgun (WGS) entry which is preliminary data.</text>
</comment>
<keyword evidence="3" id="KW-1185">Reference proteome</keyword>
<dbReference type="EMBL" id="BONC01000003">
    <property type="protein sequence ID" value="GIF54733.1"/>
    <property type="molecule type" value="Genomic_DNA"/>
</dbReference>
<accession>A0ABQ4BW20</accession>
<sequence length="101" mass="9802">MAGDLAAVAGGEIEADLVADSRAAKRGPGAGEHHGDAVAGAARVSAPRAGPPSAGLVLVNHGDAVAGAARISARRAVTVAPRSAMSQIGAVPIARLAFIHP</sequence>
<proteinExistence type="predicted"/>
<feature type="region of interest" description="Disordered" evidence="1">
    <location>
        <begin position="24"/>
        <end position="46"/>
    </location>
</feature>
<dbReference type="Proteomes" id="UP000624325">
    <property type="component" value="Unassembled WGS sequence"/>
</dbReference>
<organism evidence="2 3">
    <name type="scientific">Asanoa iriomotensis</name>
    <dbReference type="NCBI Taxonomy" id="234613"/>
    <lineage>
        <taxon>Bacteria</taxon>
        <taxon>Bacillati</taxon>
        <taxon>Actinomycetota</taxon>
        <taxon>Actinomycetes</taxon>
        <taxon>Micromonosporales</taxon>
        <taxon>Micromonosporaceae</taxon>
        <taxon>Asanoa</taxon>
    </lineage>
</organism>
<protein>
    <submittedName>
        <fullName evidence="2">Uncharacterized protein</fullName>
    </submittedName>
</protein>
<name>A0ABQ4BW20_9ACTN</name>
<evidence type="ECO:0000256" key="1">
    <source>
        <dbReference type="SAM" id="MobiDB-lite"/>
    </source>
</evidence>
<reference evidence="2 3" key="1">
    <citation type="submission" date="2021-01" db="EMBL/GenBank/DDBJ databases">
        <title>Whole genome shotgun sequence of Asanoa iriomotensis NBRC 100142.</title>
        <authorList>
            <person name="Komaki H."/>
            <person name="Tamura T."/>
        </authorList>
    </citation>
    <scope>NUCLEOTIDE SEQUENCE [LARGE SCALE GENOMIC DNA]</scope>
    <source>
        <strain evidence="2 3">NBRC 100142</strain>
    </source>
</reference>
<gene>
    <name evidence="2" type="ORF">Air01nite_08280</name>
</gene>
<evidence type="ECO:0000313" key="2">
    <source>
        <dbReference type="EMBL" id="GIF54733.1"/>
    </source>
</evidence>